<evidence type="ECO:0000313" key="3">
    <source>
        <dbReference type="EMBL" id="BCM82677.1"/>
    </source>
</evidence>
<evidence type="ECO:0000313" key="4">
    <source>
        <dbReference type="Proteomes" id="UP000663508"/>
    </source>
</evidence>
<dbReference type="Gene3D" id="3.20.20.80">
    <property type="entry name" value="Glycosidases"/>
    <property type="match status" value="1"/>
</dbReference>
<gene>
    <name evidence="3" type="ORF">mvi_11380</name>
</gene>
<dbReference type="EMBL" id="AP024145">
    <property type="protein sequence ID" value="BCM82677.1"/>
    <property type="molecule type" value="Genomic_DNA"/>
</dbReference>
<dbReference type="InterPro" id="IPR032876">
    <property type="entry name" value="J_dom"/>
</dbReference>
<feature type="domain" description="Tip attachment protein J" evidence="2">
    <location>
        <begin position="386"/>
        <end position="471"/>
    </location>
</feature>
<proteinExistence type="predicted"/>
<dbReference type="Pfam" id="PF13550">
    <property type="entry name" value="Phage-tail_3"/>
    <property type="match status" value="1"/>
</dbReference>
<evidence type="ECO:0000259" key="2">
    <source>
        <dbReference type="Pfam" id="PF13550"/>
    </source>
</evidence>
<name>A0A8H8WQW1_9HYPH</name>
<protein>
    <submittedName>
        <fullName evidence="3">Uncharacterized protein</fullName>
    </submittedName>
</protein>
<dbReference type="InterPro" id="IPR025195">
    <property type="entry name" value="GTA_TIM_dom"/>
</dbReference>
<evidence type="ECO:0000259" key="1">
    <source>
        <dbReference type="Pfam" id="PF13547"/>
    </source>
</evidence>
<organism evidence="3 4">
    <name type="scientific">Methylobacterium indicum</name>
    <dbReference type="NCBI Taxonomy" id="1775910"/>
    <lineage>
        <taxon>Bacteria</taxon>
        <taxon>Pseudomonadati</taxon>
        <taxon>Pseudomonadota</taxon>
        <taxon>Alphaproteobacteria</taxon>
        <taxon>Hyphomicrobiales</taxon>
        <taxon>Methylobacteriaceae</taxon>
        <taxon>Methylobacterium</taxon>
    </lineage>
</organism>
<sequence>MTQTVPFGGKDLRVLLKDSATDTTPDFVAMITTKEIEWVNEFDDTFLIGSEMIGLTTVRSDAATFPAVAQLIGLAADARSILGSATKIGYSADWTEYASHRPADGSGDVYFHLDPLWSNANIDFVGIDNYMPLADWRDGFDHLDAKGGTFTSGVPSPYDPGYLTSNVAAGELFDWYYPTPAAGDAQARAPIADTAHGEHWVFRLKDLRGWWANPHRHRPGGVRQAQATAWVPQGKPVRFIEVGCPAVDKGMNQPNVFVDPKSSESFLPYYSNGRRDLAAQRAYLEATLAYWQGASGNPVSSVYGGRMVDPERLFVWTWDARPYPDFPRQAAVWSDGPNYRLGHWINGRLGLTPIADVVAELCGGLGVPIDVGGLHGLVEGYAIAEVQTPRASLDPLRACFFFDAAESAGRLVFAPLARAPAMQLTADDLVARGSTGGDYRRTRGEETALPGVVALTYIDPHRGYQSVSVEAPAGLDYALFDFAVNSGPTRAVIGLQRALSIADDGRLGPVTLAALAGRDVPGLVNALCDGRLAFPRALSTWPRFGRGWGRRVEEVRAAALALHAAPASAPACPTCGRARAA</sequence>
<dbReference type="Gene3D" id="1.20.141.10">
    <property type="entry name" value="Chitosanase, subunit A, domain 1"/>
    <property type="match status" value="1"/>
</dbReference>
<dbReference type="InterPro" id="IPR023346">
    <property type="entry name" value="Lysozyme-like_dom_sf"/>
</dbReference>
<dbReference type="KEGG" id="mind:mvi_11380"/>
<accession>A0A8H8WQW1</accession>
<dbReference type="CDD" id="cd19607">
    <property type="entry name" value="GTA_TIM-barrel-like"/>
    <property type="match status" value="1"/>
</dbReference>
<feature type="domain" description="GTA TIM-barrel-like" evidence="1">
    <location>
        <begin position="44"/>
        <end position="327"/>
    </location>
</feature>
<reference evidence="3" key="1">
    <citation type="submission" date="2020-11" db="EMBL/GenBank/DDBJ databases">
        <title>Complete genome sequence of a novel pathogenic Methylobacterium strain isolated from rice in Vietnam.</title>
        <authorList>
            <person name="Lai K."/>
            <person name="Okazaki S."/>
            <person name="Higashi K."/>
            <person name="Mori H."/>
            <person name="Toyoda A."/>
            <person name="Kurokawa K."/>
        </authorList>
    </citation>
    <scope>NUCLEOTIDE SEQUENCE</scope>
    <source>
        <strain evidence="3">VL1</strain>
    </source>
</reference>
<dbReference type="AlphaFoldDB" id="A0A8H8WQW1"/>
<dbReference type="Proteomes" id="UP000663508">
    <property type="component" value="Chromosome"/>
</dbReference>
<dbReference type="SUPFAM" id="SSF53955">
    <property type="entry name" value="Lysozyme-like"/>
    <property type="match status" value="1"/>
</dbReference>
<dbReference type="Pfam" id="PF13547">
    <property type="entry name" value="GTA_TIM"/>
    <property type="match status" value="1"/>
</dbReference>